<dbReference type="OrthoDB" id="1271837at2"/>
<dbReference type="Proteomes" id="UP000290013">
    <property type="component" value="Chromosome"/>
</dbReference>
<organism evidence="2 4">
    <name type="scientific">Chryseobacterium taihuense</name>
    <dbReference type="NCBI Taxonomy" id="1141221"/>
    <lineage>
        <taxon>Bacteria</taxon>
        <taxon>Pseudomonadati</taxon>
        <taxon>Bacteroidota</taxon>
        <taxon>Flavobacteriia</taxon>
        <taxon>Flavobacteriales</taxon>
        <taxon>Weeksellaceae</taxon>
        <taxon>Chryseobacterium group</taxon>
        <taxon>Chryseobacterium</taxon>
    </lineage>
</organism>
<dbReference type="Proteomes" id="UP000199242">
    <property type="component" value="Unassembled WGS sequence"/>
</dbReference>
<reference evidence="1 3" key="1">
    <citation type="submission" date="2016-10" db="EMBL/GenBank/DDBJ databases">
        <authorList>
            <person name="Varghese N."/>
            <person name="Submissions S."/>
        </authorList>
    </citation>
    <scope>NUCLEOTIDE SEQUENCE [LARGE SCALE GENOMIC DNA]</scope>
    <source>
        <strain evidence="1 3">CGMCC 1.10941</strain>
    </source>
</reference>
<proteinExistence type="predicted"/>
<dbReference type="STRING" id="1141221.SAMN05216273_110121"/>
<evidence type="ECO:0000313" key="3">
    <source>
        <dbReference type="Proteomes" id="UP000199242"/>
    </source>
</evidence>
<dbReference type="KEGG" id="ctai:NCTC12078_00754"/>
<evidence type="ECO:0000313" key="2">
    <source>
        <dbReference type="EMBL" id="VFB02773.1"/>
    </source>
</evidence>
<reference evidence="2 4" key="2">
    <citation type="submission" date="2019-02" db="EMBL/GenBank/DDBJ databases">
        <authorList>
            <consortium name="Pathogen Informatics"/>
        </authorList>
    </citation>
    <scope>NUCLEOTIDE SEQUENCE [LARGE SCALE GENOMIC DNA]</scope>
    <source>
        <strain evidence="2 4">3012STDY6944375</strain>
    </source>
</reference>
<dbReference type="AlphaFoldDB" id="A0A1G9PQB2"/>
<dbReference type="EMBL" id="LR215974">
    <property type="protein sequence ID" value="VFB02773.1"/>
    <property type="molecule type" value="Genomic_DNA"/>
</dbReference>
<evidence type="ECO:0000313" key="1">
    <source>
        <dbReference type="EMBL" id="SDM00914.1"/>
    </source>
</evidence>
<accession>A0A4U8W9N7</accession>
<evidence type="ECO:0000313" key="4">
    <source>
        <dbReference type="Proteomes" id="UP000290013"/>
    </source>
</evidence>
<name>A0A1G9PQB2_9FLAO</name>
<accession>A0A1G9PQB2</accession>
<keyword evidence="3" id="KW-1185">Reference proteome</keyword>
<protein>
    <submittedName>
        <fullName evidence="2">Uncharacterized protein</fullName>
    </submittedName>
</protein>
<dbReference type="EMBL" id="FNHD01000010">
    <property type="protein sequence ID" value="SDM00914.1"/>
    <property type="molecule type" value="Genomic_DNA"/>
</dbReference>
<dbReference type="RefSeq" id="WP_089744467.1">
    <property type="nucleotide sequence ID" value="NZ_FNHD01000010.1"/>
</dbReference>
<gene>
    <name evidence="2" type="ORF">NCTC12078_00754</name>
    <name evidence="1" type="ORF">SAMN05216273_110121</name>
</gene>
<sequence>MNYQEALAHKNESLENADKNVLNMFHLVIAPANTDDAKKFMDDYLKNPNDFDDESCKDYCSDNEYEVMSFKKEN</sequence>